<comment type="caution">
    <text evidence="1">The sequence shown here is derived from an EMBL/GenBank/DDBJ whole genome shotgun (WGS) entry which is preliminary data.</text>
</comment>
<accession>X1HDT2</accession>
<dbReference type="AlphaFoldDB" id="X1HDT2"/>
<feature type="non-terminal residue" evidence="1">
    <location>
        <position position="1"/>
    </location>
</feature>
<sequence>EICERLDGQVFEKGDPDLARVKPPNHYECRGTLVPITKYEKFTPISKERKAGIMAIKPKNFINLEGDELYALQVSG</sequence>
<organism evidence="1">
    <name type="scientific">marine sediment metagenome</name>
    <dbReference type="NCBI Taxonomy" id="412755"/>
    <lineage>
        <taxon>unclassified sequences</taxon>
        <taxon>metagenomes</taxon>
        <taxon>ecological metagenomes</taxon>
    </lineage>
</organism>
<reference evidence="1" key="1">
    <citation type="journal article" date="2014" name="Front. Microbiol.">
        <title>High frequency of phylogenetically diverse reductive dehalogenase-homologous genes in deep subseafloor sedimentary metagenomes.</title>
        <authorList>
            <person name="Kawai M."/>
            <person name="Futagami T."/>
            <person name="Toyoda A."/>
            <person name="Takaki Y."/>
            <person name="Nishi S."/>
            <person name="Hori S."/>
            <person name="Arai W."/>
            <person name="Tsubouchi T."/>
            <person name="Morono Y."/>
            <person name="Uchiyama I."/>
            <person name="Ito T."/>
            <person name="Fujiyama A."/>
            <person name="Inagaki F."/>
            <person name="Takami H."/>
        </authorList>
    </citation>
    <scope>NUCLEOTIDE SEQUENCE</scope>
    <source>
        <strain evidence="1">Expedition CK06-06</strain>
    </source>
</reference>
<dbReference type="EMBL" id="BARU01024953">
    <property type="protein sequence ID" value="GAH55240.1"/>
    <property type="molecule type" value="Genomic_DNA"/>
</dbReference>
<evidence type="ECO:0008006" key="2">
    <source>
        <dbReference type="Google" id="ProtNLM"/>
    </source>
</evidence>
<gene>
    <name evidence="1" type="ORF">S03H2_40263</name>
</gene>
<name>X1HDT2_9ZZZZ</name>
<protein>
    <recommendedName>
        <fullName evidence="2">Phage head morphogenesis domain-containing protein</fullName>
    </recommendedName>
</protein>
<evidence type="ECO:0000313" key="1">
    <source>
        <dbReference type="EMBL" id="GAH55240.1"/>
    </source>
</evidence>
<proteinExistence type="predicted"/>